<name>A0A1Y4JJ97_9BACE</name>
<evidence type="ECO:0000313" key="1">
    <source>
        <dbReference type="EMBL" id="OUP31896.1"/>
    </source>
</evidence>
<reference evidence="2" key="1">
    <citation type="submission" date="2017-04" db="EMBL/GenBank/DDBJ databases">
        <title>Function of individual gut microbiota members based on whole genome sequencing of pure cultures obtained from chicken caecum.</title>
        <authorList>
            <person name="Medvecky M."/>
            <person name="Cejkova D."/>
            <person name="Polansky O."/>
            <person name="Karasova D."/>
            <person name="Kubasova T."/>
            <person name="Cizek A."/>
            <person name="Rychlik I."/>
        </authorList>
    </citation>
    <scope>NUCLEOTIDE SEQUENCE [LARGE SCALE GENOMIC DNA]</scope>
    <source>
        <strain evidence="2">An189</strain>
    </source>
</reference>
<comment type="caution">
    <text evidence="1">The sequence shown here is derived from an EMBL/GenBank/DDBJ whole genome shotgun (WGS) entry which is preliminary data.</text>
</comment>
<sequence length="59" mass="6859">MSKFIEIPVNEEKCIINLDAIQSVYPLKEGGCEISFLEGYLKRIITKLPYSELLKLIWK</sequence>
<dbReference type="RefSeq" id="WP_087413547.1">
    <property type="nucleotide sequence ID" value="NZ_NFKE01000017.1"/>
</dbReference>
<gene>
    <name evidence="1" type="ORF">B5F24_15985</name>
</gene>
<evidence type="ECO:0000313" key="2">
    <source>
        <dbReference type="Proteomes" id="UP000196587"/>
    </source>
</evidence>
<protein>
    <recommendedName>
        <fullName evidence="3">HTH LytTR-type domain-containing protein</fullName>
    </recommendedName>
</protein>
<dbReference type="EMBL" id="NFKE01000017">
    <property type="protein sequence ID" value="OUP31896.1"/>
    <property type="molecule type" value="Genomic_DNA"/>
</dbReference>
<evidence type="ECO:0008006" key="3">
    <source>
        <dbReference type="Google" id="ProtNLM"/>
    </source>
</evidence>
<dbReference type="Proteomes" id="UP000196587">
    <property type="component" value="Unassembled WGS sequence"/>
</dbReference>
<accession>A0A1Y4JJ97</accession>
<proteinExistence type="predicted"/>
<dbReference type="AlphaFoldDB" id="A0A1Y4JJ97"/>
<organism evidence="1 2">
    <name type="scientific">Bacteroides clarus</name>
    <dbReference type="NCBI Taxonomy" id="626929"/>
    <lineage>
        <taxon>Bacteria</taxon>
        <taxon>Pseudomonadati</taxon>
        <taxon>Bacteroidota</taxon>
        <taxon>Bacteroidia</taxon>
        <taxon>Bacteroidales</taxon>
        <taxon>Bacteroidaceae</taxon>
        <taxon>Bacteroides</taxon>
    </lineage>
</organism>